<comment type="caution">
    <text evidence="1">The sequence shown here is derived from an EMBL/GenBank/DDBJ whole genome shotgun (WGS) entry which is preliminary data.</text>
</comment>
<accession>A0A8E3B2N1</accession>
<dbReference type="Gene3D" id="3.40.50.300">
    <property type="entry name" value="P-loop containing nucleotide triphosphate hydrolases"/>
    <property type="match status" value="1"/>
</dbReference>
<dbReference type="Proteomes" id="UP000245631">
    <property type="component" value="Unassembled WGS sequence"/>
</dbReference>
<evidence type="ECO:0000313" key="2">
    <source>
        <dbReference type="Proteomes" id="UP000245631"/>
    </source>
</evidence>
<proteinExistence type="predicted"/>
<sequence>MILELFGPSAAGKTTLASELMRLLKIQGYTVVLQIGDRRHPLKRAALKSFSSLYLRWTGQRSPAAEMLEMFPPRNELWAIRLKWHLEVLIRAWSIAQASDDVISIFDQGMVQSVCSLILFSGITDRESLARALDLAPKPDLLIRLQAPREVLEARLRERRRNLGIIQQLLEVDLQSSLDHIDHVNLVVEQLESHRLPTICVESLDPSGLATAAEVIAQQVRERFHAAQARSLVIGPERDADFNQTAHHYHV</sequence>
<evidence type="ECO:0000313" key="1">
    <source>
        <dbReference type="EMBL" id="PWJ87931.1"/>
    </source>
</evidence>
<dbReference type="InterPro" id="IPR027417">
    <property type="entry name" value="P-loop_NTPase"/>
</dbReference>
<dbReference type="EMBL" id="QGGH01000013">
    <property type="protein sequence ID" value="PWJ87931.1"/>
    <property type="molecule type" value="Genomic_DNA"/>
</dbReference>
<dbReference type="RefSeq" id="WP_109670901.1">
    <property type="nucleotide sequence ID" value="NZ_QGGH01000013.1"/>
</dbReference>
<dbReference type="GeneID" id="61055132"/>
<dbReference type="SUPFAM" id="SSF52540">
    <property type="entry name" value="P-loop containing nucleoside triphosphate hydrolases"/>
    <property type="match status" value="1"/>
</dbReference>
<keyword evidence="1" id="KW-0418">Kinase</keyword>
<dbReference type="AlphaFoldDB" id="A0A8E3B2N1"/>
<dbReference type="GO" id="GO:0016301">
    <property type="term" value="F:kinase activity"/>
    <property type="evidence" value="ECO:0007669"/>
    <property type="project" value="UniProtKB-KW"/>
</dbReference>
<gene>
    <name evidence="1" type="ORF">C8D77_11320</name>
</gene>
<organism evidence="1 2">
    <name type="scientific">Rhizobium loti</name>
    <name type="common">Mesorhizobium loti</name>
    <dbReference type="NCBI Taxonomy" id="381"/>
    <lineage>
        <taxon>Bacteria</taxon>
        <taxon>Pseudomonadati</taxon>
        <taxon>Pseudomonadota</taxon>
        <taxon>Alphaproteobacteria</taxon>
        <taxon>Hyphomicrobiales</taxon>
        <taxon>Phyllobacteriaceae</taxon>
        <taxon>Mesorhizobium</taxon>
    </lineage>
</organism>
<protein>
    <submittedName>
        <fullName evidence="1">Thymidylate kinase</fullName>
    </submittedName>
</protein>
<keyword evidence="1" id="KW-0808">Transferase</keyword>
<reference evidence="1 2" key="1">
    <citation type="submission" date="2018-05" db="EMBL/GenBank/DDBJ databases">
        <title>Genomic Encyclopedia of Type Strains, Phase IV (KMG-IV): sequencing the most valuable type-strain genomes for metagenomic binning, comparative biology and taxonomic classification.</title>
        <authorList>
            <person name="Goeker M."/>
        </authorList>
    </citation>
    <scope>NUCLEOTIDE SEQUENCE [LARGE SCALE GENOMIC DNA]</scope>
    <source>
        <strain evidence="1 2">DSM 2626</strain>
    </source>
</reference>
<name>A0A8E3B2N1_RHILI</name>